<protein>
    <recommendedName>
        <fullName evidence="2">small monomeric GTPase</fullName>
        <ecNumber evidence="2">3.6.5.2</ecNumber>
    </recommendedName>
</protein>
<keyword evidence="3" id="KW-0547">Nucleotide-binding</keyword>
<reference evidence="7" key="3">
    <citation type="submission" date="2025-09" db="UniProtKB">
        <authorList>
            <consortium name="Ensembl"/>
        </authorList>
    </citation>
    <scope>IDENTIFICATION</scope>
</reference>
<dbReference type="AlphaFoldDB" id="A0A8C9VNW4"/>
<comment type="catalytic activity">
    <reaction evidence="6">
        <text>GTP + H2O = GDP + phosphate + H(+)</text>
        <dbReference type="Rhea" id="RHEA:19669"/>
        <dbReference type="ChEBI" id="CHEBI:15377"/>
        <dbReference type="ChEBI" id="CHEBI:15378"/>
        <dbReference type="ChEBI" id="CHEBI:37565"/>
        <dbReference type="ChEBI" id="CHEBI:43474"/>
        <dbReference type="ChEBI" id="CHEBI:58189"/>
        <dbReference type="EC" id="3.6.5.2"/>
    </reaction>
</comment>
<dbReference type="GO" id="GO:0005525">
    <property type="term" value="F:GTP binding"/>
    <property type="evidence" value="ECO:0007669"/>
    <property type="project" value="UniProtKB-KW"/>
</dbReference>
<evidence type="ECO:0000313" key="8">
    <source>
        <dbReference type="Proteomes" id="UP000694397"/>
    </source>
</evidence>
<dbReference type="InterPro" id="IPR051065">
    <property type="entry name" value="Ras-related_GTPase"/>
</dbReference>
<dbReference type="Proteomes" id="UP000694397">
    <property type="component" value="Chromosome 7"/>
</dbReference>
<reference evidence="7" key="2">
    <citation type="submission" date="2025-08" db="UniProtKB">
        <authorList>
            <consortium name="Ensembl"/>
        </authorList>
    </citation>
    <scope>IDENTIFICATION</scope>
</reference>
<keyword evidence="8" id="KW-1185">Reference proteome</keyword>
<proteinExistence type="inferred from homology"/>
<evidence type="ECO:0000256" key="3">
    <source>
        <dbReference type="ARBA" id="ARBA00022741"/>
    </source>
</evidence>
<dbReference type="InterPro" id="IPR001806">
    <property type="entry name" value="Small_GTPase"/>
</dbReference>
<reference evidence="7 8" key="1">
    <citation type="submission" date="2019-04" db="EMBL/GenBank/DDBJ databases">
        <authorList>
            <consortium name="Wellcome Sanger Institute Data Sharing"/>
        </authorList>
    </citation>
    <scope>NUCLEOTIDE SEQUENCE [LARGE SCALE GENOMIC DNA]</scope>
</reference>
<dbReference type="OrthoDB" id="18798at2759"/>
<dbReference type="GeneTree" id="ENSGT00940000166946"/>
<keyword evidence="4" id="KW-0378">Hydrolase</keyword>
<evidence type="ECO:0000256" key="1">
    <source>
        <dbReference type="ARBA" id="ARBA00008344"/>
    </source>
</evidence>
<dbReference type="SUPFAM" id="SSF52540">
    <property type="entry name" value="P-loop containing nucleoside triphosphate hydrolases"/>
    <property type="match status" value="1"/>
</dbReference>
<dbReference type="GO" id="GO:0003925">
    <property type="term" value="F:G protein activity"/>
    <property type="evidence" value="ECO:0007669"/>
    <property type="project" value="UniProtKB-EC"/>
</dbReference>
<dbReference type="EC" id="3.6.5.2" evidence="2"/>
<dbReference type="PANTHER" id="PTHR45704">
    <property type="entry name" value="RAS-LIKE FAMILY MEMBER 11"/>
    <property type="match status" value="1"/>
</dbReference>
<evidence type="ECO:0000256" key="6">
    <source>
        <dbReference type="ARBA" id="ARBA00048098"/>
    </source>
</evidence>
<dbReference type="InterPro" id="IPR027417">
    <property type="entry name" value="P-loop_NTPase"/>
</dbReference>
<dbReference type="SMART" id="SM00173">
    <property type="entry name" value="RAS"/>
    <property type="match status" value="1"/>
</dbReference>
<dbReference type="Pfam" id="PF00071">
    <property type="entry name" value="Ras"/>
    <property type="match status" value="1"/>
</dbReference>
<dbReference type="Gene3D" id="3.40.50.300">
    <property type="entry name" value="P-loop containing nucleotide triphosphate hydrolases"/>
    <property type="match status" value="1"/>
</dbReference>
<organism evidence="7 8">
    <name type="scientific">Scleropages formosus</name>
    <name type="common">Asian bonytongue</name>
    <name type="synonym">Osteoglossum formosum</name>
    <dbReference type="NCBI Taxonomy" id="113540"/>
    <lineage>
        <taxon>Eukaryota</taxon>
        <taxon>Metazoa</taxon>
        <taxon>Chordata</taxon>
        <taxon>Craniata</taxon>
        <taxon>Vertebrata</taxon>
        <taxon>Euteleostomi</taxon>
        <taxon>Actinopterygii</taxon>
        <taxon>Neopterygii</taxon>
        <taxon>Teleostei</taxon>
        <taxon>Osteoglossocephala</taxon>
        <taxon>Osteoglossomorpha</taxon>
        <taxon>Osteoglossiformes</taxon>
        <taxon>Osteoglossidae</taxon>
        <taxon>Scleropages</taxon>
    </lineage>
</organism>
<evidence type="ECO:0000313" key="7">
    <source>
        <dbReference type="Ensembl" id="ENSSFOP00015062778.1"/>
    </source>
</evidence>
<name>A0A8C9VNW4_SCLFO</name>
<evidence type="ECO:0000256" key="4">
    <source>
        <dbReference type="ARBA" id="ARBA00022801"/>
    </source>
</evidence>
<dbReference type="PROSITE" id="PS51421">
    <property type="entry name" value="RAS"/>
    <property type="match status" value="1"/>
</dbReference>
<comment type="similarity">
    <text evidence="1">Belongs to the small GTPase superfamily. Ras family.</text>
</comment>
<sequence>ERRKEVTYRCCKLVDKEAIHWETLDIVCGLMASLESATKWGDGFLITYSVTDRCSFESVPCLKRMVDNVKQLRPLAGIPAVTAANKRDVENGQVVRIEEGQALASWSDLREHFYFHEPLVGLDWTAVDTAITHVVQEVRLEFHKHLLTIEKRSHVLLIRKVLKSKLSHRKTMQW</sequence>
<dbReference type="Ensembl" id="ENSSFOT00015079793.1">
    <property type="protein sequence ID" value="ENSSFOP00015062778.1"/>
    <property type="gene ID" value="ENSSFOG00015029583.1"/>
</dbReference>
<evidence type="ECO:0000256" key="5">
    <source>
        <dbReference type="ARBA" id="ARBA00023134"/>
    </source>
</evidence>
<keyword evidence="5" id="KW-0342">GTP-binding</keyword>
<accession>A0A8C9VNW4</accession>
<evidence type="ECO:0000256" key="2">
    <source>
        <dbReference type="ARBA" id="ARBA00011984"/>
    </source>
</evidence>